<dbReference type="Gene3D" id="3.30.160.20">
    <property type="match status" value="1"/>
</dbReference>
<dbReference type="Proteomes" id="UP000583929">
    <property type="component" value="Unassembled WGS sequence"/>
</dbReference>
<dbReference type="Gene3D" id="3.40.1000.10">
    <property type="entry name" value="Mog1/PsbP, alpha/beta/alpha sandwich"/>
    <property type="match status" value="1"/>
</dbReference>
<protein>
    <submittedName>
        <fullName evidence="5">Uncharacterized protein</fullName>
    </submittedName>
</protein>
<dbReference type="InterPro" id="IPR007681">
    <property type="entry name" value="Mog1"/>
</dbReference>
<keyword evidence="6" id="KW-1185">Reference proteome</keyword>
<dbReference type="GO" id="GO:0031267">
    <property type="term" value="F:small GTPase binding"/>
    <property type="evidence" value="ECO:0007669"/>
    <property type="project" value="TreeGrafter"/>
</dbReference>
<dbReference type="Pfam" id="PF04603">
    <property type="entry name" value="Mog1"/>
    <property type="match status" value="1"/>
</dbReference>
<dbReference type="AlphaFoldDB" id="A0A7J6ES33"/>
<proteinExistence type="inferred from homology"/>
<dbReference type="GO" id="GO:0005085">
    <property type="term" value="F:guanyl-nucleotide exchange factor activity"/>
    <property type="evidence" value="ECO:0007669"/>
    <property type="project" value="TreeGrafter"/>
</dbReference>
<dbReference type="GO" id="GO:0006606">
    <property type="term" value="P:protein import into nucleus"/>
    <property type="evidence" value="ECO:0007669"/>
    <property type="project" value="TreeGrafter"/>
</dbReference>
<dbReference type="EMBL" id="JAATIQ010000347">
    <property type="protein sequence ID" value="KAF4360490.1"/>
    <property type="molecule type" value="Genomic_DNA"/>
</dbReference>
<dbReference type="GO" id="GO:0005634">
    <property type="term" value="C:nucleus"/>
    <property type="evidence" value="ECO:0007669"/>
    <property type="project" value="TreeGrafter"/>
</dbReference>
<evidence type="ECO:0000313" key="6">
    <source>
        <dbReference type="Proteomes" id="UP000583929"/>
    </source>
</evidence>
<accession>A0A7J6ES33</accession>
<dbReference type="PANTHER" id="PTHR15837">
    <property type="entry name" value="RAN GUANINE NUCLEOTIDE RELEASE FACTOR"/>
    <property type="match status" value="1"/>
</dbReference>
<organism evidence="5 6">
    <name type="scientific">Cannabis sativa</name>
    <name type="common">Hemp</name>
    <name type="synonym">Marijuana</name>
    <dbReference type="NCBI Taxonomy" id="3483"/>
    <lineage>
        <taxon>Eukaryota</taxon>
        <taxon>Viridiplantae</taxon>
        <taxon>Streptophyta</taxon>
        <taxon>Embryophyta</taxon>
        <taxon>Tracheophyta</taxon>
        <taxon>Spermatophyta</taxon>
        <taxon>Magnoliopsida</taxon>
        <taxon>eudicotyledons</taxon>
        <taxon>Gunneridae</taxon>
        <taxon>Pentapetalae</taxon>
        <taxon>rosids</taxon>
        <taxon>fabids</taxon>
        <taxon>Rosales</taxon>
        <taxon>Cannabaceae</taxon>
        <taxon>Cannabis</taxon>
    </lineage>
</organism>
<comment type="similarity">
    <text evidence="1">Belongs to the MOG1 family.</text>
</comment>
<dbReference type="PANTHER" id="PTHR15837:SF0">
    <property type="entry name" value="RAN GUANINE NUCLEOTIDE RELEASE FACTOR"/>
    <property type="match status" value="1"/>
</dbReference>
<evidence type="ECO:0000256" key="2">
    <source>
        <dbReference type="ARBA" id="ARBA00022448"/>
    </source>
</evidence>
<evidence type="ECO:0000313" key="5">
    <source>
        <dbReference type="EMBL" id="KAF4360490.1"/>
    </source>
</evidence>
<dbReference type="InterPro" id="IPR016123">
    <property type="entry name" value="Mog1/PsbP_a/b/a-sand"/>
</dbReference>
<evidence type="ECO:0000256" key="1">
    <source>
        <dbReference type="ARBA" id="ARBA00010307"/>
    </source>
</evidence>
<comment type="caution">
    <text evidence="5">The sequence shown here is derived from an EMBL/GenBank/DDBJ whole genome shotgun (WGS) entry which is preliminary data.</text>
</comment>
<evidence type="ECO:0000256" key="4">
    <source>
        <dbReference type="SAM" id="MobiDB-lite"/>
    </source>
</evidence>
<gene>
    <name evidence="5" type="ORF">G4B88_003373</name>
</gene>
<reference evidence="5 6" key="1">
    <citation type="journal article" date="2020" name="bioRxiv">
        <title>Sequence and annotation of 42 cannabis genomes reveals extensive copy number variation in cannabinoid synthesis and pathogen resistance genes.</title>
        <authorList>
            <person name="Mckernan K.J."/>
            <person name="Helbert Y."/>
            <person name="Kane L.T."/>
            <person name="Ebling H."/>
            <person name="Zhang L."/>
            <person name="Liu B."/>
            <person name="Eaton Z."/>
            <person name="Mclaughlin S."/>
            <person name="Kingan S."/>
            <person name="Baybayan P."/>
            <person name="Concepcion G."/>
            <person name="Jordan M."/>
            <person name="Riva A."/>
            <person name="Barbazuk W."/>
            <person name="Harkins T."/>
        </authorList>
    </citation>
    <scope>NUCLEOTIDE SEQUENCE [LARGE SCALE GENOMIC DNA]</scope>
    <source>
        <strain evidence="6">cv. Jamaican Lion 4</strain>
        <tissue evidence="5">Leaf</tissue>
    </source>
</reference>
<dbReference type="SUPFAM" id="SSF55724">
    <property type="entry name" value="Mog1p/PsbP-like"/>
    <property type="match status" value="1"/>
</dbReference>
<feature type="region of interest" description="Disordered" evidence="4">
    <location>
        <begin position="40"/>
        <end position="75"/>
    </location>
</feature>
<keyword evidence="2" id="KW-0813">Transport</keyword>
<name>A0A7J6ES33_CANSA</name>
<evidence type="ECO:0000256" key="3">
    <source>
        <dbReference type="ARBA" id="ARBA00022927"/>
    </source>
</evidence>
<keyword evidence="3" id="KW-0653">Protein transport</keyword>
<sequence length="295" mass="32172">MTREYGPPDASQLLCPTWLQAHVTGPGDRTCKNDAIRLSTPHLTAQQSQRDQKPLFPSRPRNPITGGGAVASSSKTHKMPEGFHLERPLFAGALTSTFPQRFQEVFVDPSRDESLIFEILELKEEVGDDGSASWFLQDLASEQESEGCVAPGLCYRSTPAVIITAVGQMAISKGRQEVNTDILISAYEPIHINPLSESATAVGAGAATPAELSGCVPMLEVFKLAVSTFKVNNWGLFGKRLLPVTKLSFCCHLPFSLNVELNGFLELCHKNQWGLPKYTSMRYGPDHNPLFGASV</sequence>